<dbReference type="PROSITE" id="PS00061">
    <property type="entry name" value="ADH_SHORT"/>
    <property type="match status" value="1"/>
</dbReference>
<dbReference type="PRINTS" id="PR00080">
    <property type="entry name" value="SDRFAMILY"/>
</dbReference>
<dbReference type="CDD" id="cd05233">
    <property type="entry name" value="SDR_c"/>
    <property type="match status" value="1"/>
</dbReference>
<name>M1USM2_CYAM1</name>
<reference evidence="4 5" key="2">
    <citation type="journal article" date="2007" name="BMC Biol.">
        <title>A 100%-complete sequence reveals unusually simple genomic features in the hot-spring red alga Cyanidioschyzon merolae.</title>
        <authorList>
            <person name="Nozaki H."/>
            <person name="Takano H."/>
            <person name="Misumi O."/>
            <person name="Terasawa K."/>
            <person name="Matsuzaki M."/>
            <person name="Maruyama S."/>
            <person name="Nishida K."/>
            <person name="Yagisawa F."/>
            <person name="Yoshida Y."/>
            <person name="Fujiwara T."/>
            <person name="Takio S."/>
            <person name="Tamura K."/>
            <person name="Chung S.J."/>
            <person name="Nakamura S."/>
            <person name="Kuroiwa H."/>
            <person name="Tanaka K."/>
            <person name="Sato N."/>
            <person name="Kuroiwa T."/>
        </authorList>
    </citation>
    <scope>NUCLEOTIDE SEQUENCE [LARGE SCALE GENOMIC DNA]</scope>
    <source>
        <strain evidence="4 5">10D</strain>
    </source>
</reference>
<protein>
    <submittedName>
        <fullName evidence="4">Short chain dehydrogenase/reductase family protein</fullName>
    </submittedName>
</protein>
<sequence>MDFRSDALQGKVAVITGASRGIGAAIAECFLEAGVQGLALISRTPSEFVTQLRKRAESRGTKVGFYSLNLADTEAVERTARQIVQDWEHVDILVNNAGIALLNPLTELSTVDWDLTMTVNVRAPFLLSRIFVRESMIPRGAGGKIIHISSVAAFGGVPEHAAYCASKAALNSLTKTMAVEWGPYGIQCNVVCPSIIMTDMGRQVWEDPEKHGPVLARVPIGRFANPPEIARVVLFLASPENCVVNGQCIAPDGGYTAGL</sequence>
<reference evidence="4 5" key="1">
    <citation type="journal article" date="2004" name="Nature">
        <title>Genome sequence of the ultrasmall unicellular red alga Cyanidioschyzon merolae 10D.</title>
        <authorList>
            <person name="Matsuzaki M."/>
            <person name="Misumi O."/>
            <person name="Shin-i T."/>
            <person name="Maruyama S."/>
            <person name="Takahara M."/>
            <person name="Miyagishima S."/>
            <person name="Mori T."/>
            <person name="Nishida K."/>
            <person name="Yagisawa F."/>
            <person name="Nishida K."/>
            <person name="Yoshida Y."/>
            <person name="Nishimura Y."/>
            <person name="Nakao S."/>
            <person name="Kobayashi T."/>
            <person name="Momoyama Y."/>
            <person name="Higashiyama T."/>
            <person name="Minoda A."/>
            <person name="Sano M."/>
            <person name="Nomoto H."/>
            <person name="Oishi K."/>
            <person name="Hayashi H."/>
            <person name="Ohta F."/>
            <person name="Nishizaka S."/>
            <person name="Haga S."/>
            <person name="Miura S."/>
            <person name="Morishita T."/>
            <person name="Kabeya Y."/>
            <person name="Terasawa K."/>
            <person name="Suzuki Y."/>
            <person name="Ishii Y."/>
            <person name="Asakawa S."/>
            <person name="Takano H."/>
            <person name="Ohta N."/>
            <person name="Kuroiwa H."/>
            <person name="Tanaka K."/>
            <person name="Shimizu N."/>
            <person name="Sugano S."/>
            <person name="Sato N."/>
            <person name="Nozaki H."/>
            <person name="Ogasawara N."/>
            <person name="Kohara Y."/>
            <person name="Kuroiwa T."/>
        </authorList>
    </citation>
    <scope>NUCLEOTIDE SEQUENCE [LARGE SCALE GENOMIC DNA]</scope>
    <source>
        <strain evidence="4 5">10D</strain>
    </source>
</reference>
<organism evidence="4 5">
    <name type="scientific">Cyanidioschyzon merolae (strain NIES-3377 / 10D)</name>
    <name type="common">Unicellular red alga</name>
    <dbReference type="NCBI Taxonomy" id="280699"/>
    <lineage>
        <taxon>Eukaryota</taxon>
        <taxon>Rhodophyta</taxon>
        <taxon>Bangiophyceae</taxon>
        <taxon>Cyanidiales</taxon>
        <taxon>Cyanidiaceae</taxon>
        <taxon>Cyanidioschyzon</taxon>
    </lineage>
</organism>
<feature type="domain" description="Ketoreductase" evidence="3">
    <location>
        <begin position="11"/>
        <end position="184"/>
    </location>
</feature>
<dbReference type="AlphaFoldDB" id="M1USM2"/>
<dbReference type="EMBL" id="AP006494">
    <property type="protein sequence ID" value="BAM80701.1"/>
    <property type="molecule type" value="Genomic_DNA"/>
</dbReference>
<dbReference type="SMART" id="SM00822">
    <property type="entry name" value="PKS_KR"/>
    <property type="match status" value="1"/>
</dbReference>
<comment type="similarity">
    <text evidence="1">Belongs to the short-chain dehydrogenases/reductases (SDR) family.</text>
</comment>
<dbReference type="SUPFAM" id="SSF51735">
    <property type="entry name" value="NAD(P)-binding Rossmann-fold domains"/>
    <property type="match status" value="1"/>
</dbReference>
<dbReference type="Pfam" id="PF13561">
    <property type="entry name" value="adh_short_C2"/>
    <property type="match status" value="1"/>
</dbReference>
<dbReference type="Gene3D" id="3.40.50.720">
    <property type="entry name" value="NAD(P)-binding Rossmann-like Domain"/>
    <property type="match status" value="1"/>
</dbReference>
<evidence type="ECO:0000313" key="5">
    <source>
        <dbReference type="Proteomes" id="UP000007014"/>
    </source>
</evidence>
<accession>M1USM2</accession>
<dbReference type="GeneID" id="16994786"/>
<dbReference type="OrthoDB" id="836at2759"/>
<dbReference type="RefSeq" id="XP_005536737.1">
    <property type="nucleotide sequence ID" value="XM_005536680.1"/>
</dbReference>
<gene>
    <name evidence="4" type="ORF">CYME_CML083C</name>
</gene>
<dbReference type="GO" id="GO:0016616">
    <property type="term" value="F:oxidoreductase activity, acting on the CH-OH group of donors, NAD or NADP as acceptor"/>
    <property type="evidence" value="ECO:0007669"/>
    <property type="project" value="UniProtKB-ARBA"/>
</dbReference>
<evidence type="ECO:0000256" key="2">
    <source>
        <dbReference type="ARBA" id="ARBA00023002"/>
    </source>
</evidence>
<evidence type="ECO:0000259" key="3">
    <source>
        <dbReference type="SMART" id="SM00822"/>
    </source>
</evidence>
<dbReference type="FunFam" id="3.40.50.720:FF:000084">
    <property type="entry name" value="Short-chain dehydrogenase reductase"/>
    <property type="match status" value="1"/>
</dbReference>
<dbReference type="KEGG" id="cme:CYME_CML083C"/>
<evidence type="ECO:0000256" key="1">
    <source>
        <dbReference type="ARBA" id="ARBA00006484"/>
    </source>
</evidence>
<dbReference type="Proteomes" id="UP000007014">
    <property type="component" value="Chromosome 12"/>
</dbReference>
<dbReference type="PRINTS" id="PR00081">
    <property type="entry name" value="GDHRDH"/>
</dbReference>
<keyword evidence="5" id="KW-1185">Reference proteome</keyword>
<proteinExistence type="inferred from homology"/>
<dbReference type="PANTHER" id="PTHR42760">
    <property type="entry name" value="SHORT-CHAIN DEHYDROGENASES/REDUCTASES FAMILY MEMBER"/>
    <property type="match status" value="1"/>
</dbReference>
<dbReference type="InterPro" id="IPR057326">
    <property type="entry name" value="KR_dom"/>
</dbReference>
<dbReference type="InterPro" id="IPR036291">
    <property type="entry name" value="NAD(P)-bd_dom_sf"/>
</dbReference>
<dbReference type="InterPro" id="IPR002347">
    <property type="entry name" value="SDR_fam"/>
</dbReference>
<dbReference type="InterPro" id="IPR020904">
    <property type="entry name" value="Sc_DH/Rdtase_CS"/>
</dbReference>
<keyword evidence="2" id="KW-0560">Oxidoreductase</keyword>
<dbReference type="PANTHER" id="PTHR42760:SF115">
    <property type="entry name" value="3-OXOACYL-[ACYL-CARRIER-PROTEIN] REDUCTASE FABG"/>
    <property type="match status" value="1"/>
</dbReference>
<evidence type="ECO:0000313" key="4">
    <source>
        <dbReference type="EMBL" id="BAM80701.1"/>
    </source>
</evidence>